<proteinExistence type="predicted"/>
<dbReference type="EMBL" id="VOTZ01000008">
    <property type="protein sequence ID" value="MCQ1538311.1"/>
    <property type="molecule type" value="Genomic_DNA"/>
</dbReference>
<evidence type="ECO:0000256" key="1">
    <source>
        <dbReference type="SAM" id="Phobius"/>
    </source>
</evidence>
<feature type="transmembrane region" description="Helical" evidence="1">
    <location>
        <begin position="119"/>
        <end position="139"/>
    </location>
</feature>
<keyword evidence="3" id="KW-1185">Reference proteome</keyword>
<evidence type="ECO:0000313" key="3">
    <source>
        <dbReference type="Proteomes" id="UP001524383"/>
    </source>
</evidence>
<feature type="transmembrane region" description="Helical" evidence="1">
    <location>
        <begin position="235"/>
        <end position="255"/>
    </location>
</feature>
<gene>
    <name evidence="2" type="ORF">FTO68_04815</name>
</gene>
<evidence type="ECO:0008006" key="4">
    <source>
        <dbReference type="Google" id="ProtNLM"/>
    </source>
</evidence>
<keyword evidence="1" id="KW-0472">Membrane</keyword>
<dbReference type="AlphaFoldDB" id="A0ABD4THY0"/>
<name>A0ABD4THY0_9EURY</name>
<protein>
    <recommendedName>
        <fullName evidence="4">DUF998 domain-containing protein</fullName>
    </recommendedName>
</protein>
<feature type="transmembrane region" description="Helical" evidence="1">
    <location>
        <begin position="178"/>
        <end position="197"/>
    </location>
</feature>
<feature type="transmembrane region" description="Helical" evidence="1">
    <location>
        <begin position="151"/>
        <end position="171"/>
    </location>
</feature>
<comment type="caution">
    <text evidence="2">The sequence shown here is derived from an EMBL/GenBank/DDBJ whole genome shotgun (WGS) entry which is preliminary data.</text>
</comment>
<feature type="transmembrane region" description="Helical" evidence="1">
    <location>
        <begin position="261"/>
        <end position="282"/>
    </location>
</feature>
<organism evidence="2 3">
    <name type="scientific">Methanocalculus taiwanensis</name>
    <dbReference type="NCBI Taxonomy" id="106207"/>
    <lineage>
        <taxon>Archaea</taxon>
        <taxon>Methanobacteriati</taxon>
        <taxon>Methanobacteriota</taxon>
        <taxon>Stenosarchaea group</taxon>
        <taxon>Methanomicrobia</taxon>
        <taxon>Methanomicrobiales</taxon>
        <taxon>Methanocalculaceae</taxon>
        <taxon>Methanocalculus</taxon>
    </lineage>
</organism>
<reference evidence="2 3" key="1">
    <citation type="submission" date="2019-08" db="EMBL/GenBank/DDBJ databases">
        <authorList>
            <person name="Chen S.-C."/>
            <person name="Lai M.-C."/>
            <person name="You Y.-T."/>
        </authorList>
    </citation>
    <scope>NUCLEOTIDE SEQUENCE [LARGE SCALE GENOMIC DNA]</scope>
    <source>
        <strain evidence="2 3">P2F9704a</strain>
    </source>
</reference>
<keyword evidence="1" id="KW-0812">Transmembrane</keyword>
<feature type="transmembrane region" description="Helical" evidence="1">
    <location>
        <begin position="203"/>
        <end position="223"/>
    </location>
</feature>
<dbReference type="RefSeq" id="WP_255332253.1">
    <property type="nucleotide sequence ID" value="NZ_VOTZ01000008.1"/>
</dbReference>
<accession>A0ABD4THY0</accession>
<keyword evidence="1" id="KW-1133">Transmembrane helix</keyword>
<evidence type="ECO:0000313" key="2">
    <source>
        <dbReference type="EMBL" id="MCQ1538311.1"/>
    </source>
</evidence>
<sequence>MQRLEDLLAPLHEGVWEVVVPKSEVISPLSEKWVISRMNIPSPGTLASYRFGQYHLHETASEYRVHLDRYDPKEHPVLHLADDAPLVLMVIDTISALLIDSKKALVQNTPEVLSEQVKAWKLVTFCGIFMLLFGILILTEPFITFDSLTRVIIPVLFLALSYPFLRSAFVMRPFRLRSIGRFIIGLGIALLAISSFFSEPDELAGTFLFVLAIWTFTSAWISLKRVLRGKKAVPEGFYLRLVVGILSLTVAFMAVIAPEAIIAILMYILAGIALLIGLYLLAEGMALRKRMRAPSPL</sequence>
<dbReference type="Proteomes" id="UP001524383">
    <property type="component" value="Unassembled WGS sequence"/>
</dbReference>